<dbReference type="RefSeq" id="WP_073236640.1">
    <property type="nucleotide sequence ID" value="NZ_FQUY01000005.1"/>
</dbReference>
<organism evidence="3 4">
    <name type="scientific">Desulforamulus putei DSM 12395</name>
    <dbReference type="NCBI Taxonomy" id="1121429"/>
    <lineage>
        <taxon>Bacteria</taxon>
        <taxon>Bacillati</taxon>
        <taxon>Bacillota</taxon>
        <taxon>Clostridia</taxon>
        <taxon>Eubacteriales</taxon>
        <taxon>Peptococcaceae</taxon>
        <taxon>Desulforamulus</taxon>
    </lineage>
</organism>
<dbReference type="EMBL" id="FQUY01000005">
    <property type="protein sequence ID" value="SHE72230.1"/>
    <property type="molecule type" value="Genomic_DNA"/>
</dbReference>
<reference evidence="4" key="1">
    <citation type="submission" date="2016-11" db="EMBL/GenBank/DDBJ databases">
        <authorList>
            <person name="Varghese N."/>
            <person name="Submissions S."/>
        </authorList>
    </citation>
    <scope>NUCLEOTIDE SEQUENCE [LARGE SCALE GENOMIC DNA]</scope>
    <source>
        <strain evidence="4">DSM 12395</strain>
    </source>
</reference>
<proteinExistence type="predicted"/>
<dbReference type="Proteomes" id="UP000184148">
    <property type="component" value="Unassembled WGS sequence"/>
</dbReference>
<dbReference type="OrthoDB" id="9768127at2"/>
<keyword evidence="3" id="KW-0132">Cell division</keyword>
<dbReference type="CDD" id="cd24004">
    <property type="entry name" value="ASKHA_NBD_PilM-like"/>
    <property type="match status" value="1"/>
</dbReference>
<dbReference type="Pfam" id="PF14450">
    <property type="entry name" value="FtsA"/>
    <property type="match status" value="1"/>
</dbReference>
<keyword evidence="3" id="KW-0131">Cell cycle</keyword>
<dbReference type="AlphaFoldDB" id="A0A1M4VTN7"/>
<keyword evidence="4" id="KW-1185">Reference proteome</keyword>
<dbReference type="InterPro" id="IPR043129">
    <property type="entry name" value="ATPase_NBD"/>
</dbReference>
<dbReference type="InterPro" id="IPR003494">
    <property type="entry name" value="SHS2_FtsA"/>
</dbReference>
<gene>
    <name evidence="3" type="ORF">SAMN02745133_00990</name>
</gene>
<dbReference type="SMART" id="SM00842">
    <property type="entry name" value="FtsA"/>
    <property type="match status" value="1"/>
</dbReference>
<dbReference type="PANTHER" id="PTHR32432:SF3">
    <property type="entry name" value="ETHANOLAMINE UTILIZATION PROTEIN EUTJ"/>
    <property type="match status" value="1"/>
</dbReference>
<feature type="region of interest" description="Disordered" evidence="1">
    <location>
        <begin position="536"/>
        <end position="572"/>
    </location>
</feature>
<evidence type="ECO:0000259" key="2">
    <source>
        <dbReference type="SMART" id="SM00842"/>
    </source>
</evidence>
<sequence>MAKITFDENNAVFALDIGTRTVIGTVVSTAGGHMKVLAQAMVEHQSRAMLDGQIHDIPRVAEAVQRVKAELEKKLKTPLKKVAIAAAGRSLKTRRCRVDQELIEDLEIDPMMIHTLELLGVQRAQELLEQETRQGEEKEKFFCVGHSVVGYYLNDYPIANLEGHRGKKIGAEVLATFLPASVVNSLHAVLARVGLEPLYLTLEPIAASEVIIPEQLRLLNLALVDVGAGTSDIAISRDGTITAYGMVPTAGDEITELIVEALMVDFMTAEQIKRSLCRGRDIRYQDVLGMEVTVTCEEIMQIIEPAVENLANEIVRHILELNGQVPPKSVMCVGGGSQVPSLVDRIAQKLGLLQQRVVIRNRSNINNLADARKKDLAGPEGVTVVGIAAVAAKKRGQNFITVTVNGQPFTLFNTQQLTVLQALGLLDFNPRELLGRNGKDLHFTLNGKPKTVYGELAKPAVITVNGRPANLKTVIQDGDIIRVEKAVNGKDAVAKVGDFLENVTMNSHPLCLLNGKPADLEQPVSSGDVLEIIISPSEDNRPEAISPEDDSAKGDLPGTPLSGTSAANPSPGPGPAVQAIAVIVNGQSIIMEGKNEYILIDIFNYYDLDITQSKGMVSIKRNGHDAEYTEVLQDGDVIEISW</sequence>
<feature type="domain" description="SHS2" evidence="2">
    <location>
        <begin position="12"/>
        <end position="211"/>
    </location>
</feature>
<protein>
    <submittedName>
        <fullName evidence="3">Cell division protein FtsA</fullName>
    </submittedName>
</protein>
<dbReference type="GO" id="GO:0051301">
    <property type="term" value="P:cell division"/>
    <property type="evidence" value="ECO:0007669"/>
    <property type="project" value="UniProtKB-KW"/>
</dbReference>
<dbReference type="PANTHER" id="PTHR32432">
    <property type="entry name" value="CELL DIVISION PROTEIN FTSA-RELATED"/>
    <property type="match status" value="1"/>
</dbReference>
<evidence type="ECO:0000256" key="1">
    <source>
        <dbReference type="SAM" id="MobiDB-lite"/>
    </source>
</evidence>
<dbReference type="Gene3D" id="3.30.420.40">
    <property type="match status" value="3"/>
</dbReference>
<dbReference type="InterPro" id="IPR050696">
    <property type="entry name" value="FtsA/MreB"/>
</dbReference>
<evidence type="ECO:0000313" key="3">
    <source>
        <dbReference type="EMBL" id="SHE72230.1"/>
    </source>
</evidence>
<evidence type="ECO:0000313" key="4">
    <source>
        <dbReference type="Proteomes" id="UP000184148"/>
    </source>
</evidence>
<dbReference type="STRING" id="1121429.SAMN02745133_00990"/>
<dbReference type="SUPFAM" id="SSF53067">
    <property type="entry name" value="Actin-like ATPase domain"/>
    <property type="match status" value="2"/>
</dbReference>
<name>A0A1M4VTN7_9FIRM</name>
<accession>A0A1M4VTN7</accession>